<protein>
    <recommendedName>
        <fullName evidence="5">LPXTG cell wall anchor domain-containing protein</fullName>
    </recommendedName>
</protein>
<reference evidence="3 4" key="1">
    <citation type="submission" date="2021-04" db="EMBL/GenBank/DDBJ databases">
        <title>Complete genome sequence of a novel Streptococcus species.</title>
        <authorList>
            <person name="Teng J.L.L."/>
        </authorList>
    </citation>
    <scope>NUCLEOTIDE SEQUENCE [LARGE SCALE GENOMIC DNA]</scope>
    <source>
        <strain evidence="3 4">HKU75</strain>
    </source>
</reference>
<evidence type="ECO:0000313" key="4">
    <source>
        <dbReference type="Proteomes" id="UP000677616"/>
    </source>
</evidence>
<keyword evidence="4" id="KW-1185">Reference proteome</keyword>
<feature type="transmembrane region" description="Helical" evidence="2">
    <location>
        <begin position="53"/>
        <end position="73"/>
    </location>
</feature>
<proteinExistence type="predicted"/>
<accession>A0ABX7YQC6</accession>
<evidence type="ECO:0000256" key="1">
    <source>
        <dbReference type="SAM" id="MobiDB-lite"/>
    </source>
</evidence>
<dbReference type="RefSeq" id="WP_212573079.1">
    <property type="nucleotide sequence ID" value="NZ_CP073084.1"/>
</dbReference>
<dbReference type="EMBL" id="CP073084">
    <property type="protein sequence ID" value="QUE55434.1"/>
    <property type="molecule type" value="Genomic_DNA"/>
</dbReference>
<feature type="transmembrane region" description="Helical" evidence="2">
    <location>
        <begin position="28"/>
        <end position="47"/>
    </location>
</feature>
<evidence type="ECO:0000313" key="3">
    <source>
        <dbReference type="EMBL" id="QUE55434.1"/>
    </source>
</evidence>
<keyword evidence="2" id="KW-1133">Transmembrane helix</keyword>
<organism evidence="3 4">
    <name type="scientific">Streptococcus oriscaviae</name>
    <dbReference type="NCBI Taxonomy" id="2781599"/>
    <lineage>
        <taxon>Bacteria</taxon>
        <taxon>Bacillati</taxon>
        <taxon>Bacillota</taxon>
        <taxon>Bacilli</taxon>
        <taxon>Lactobacillales</taxon>
        <taxon>Streptococcaceae</taxon>
        <taxon>Streptococcus</taxon>
    </lineage>
</organism>
<feature type="compositionally biased region" description="Basic residues" evidence="1">
    <location>
        <begin position="1"/>
        <end position="10"/>
    </location>
</feature>
<evidence type="ECO:0008006" key="5">
    <source>
        <dbReference type="Google" id="ProtNLM"/>
    </source>
</evidence>
<keyword evidence="2" id="KW-0472">Membrane</keyword>
<gene>
    <name evidence="3" type="ORF">INT76_00900</name>
</gene>
<dbReference type="Proteomes" id="UP000677616">
    <property type="component" value="Chromosome"/>
</dbReference>
<feature type="region of interest" description="Disordered" evidence="1">
    <location>
        <begin position="1"/>
        <end position="30"/>
    </location>
</feature>
<name>A0ABX7YQC6_9STRE</name>
<sequence length="80" mass="9143">MSTKPKKIKELKKQEDADSNQDTPEKGLSLGSMSGIFFILLYALGVYTNLRTGNYLMAGVWFILIGVNLFFIVRNRKRKK</sequence>
<evidence type="ECO:0000256" key="2">
    <source>
        <dbReference type="SAM" id="Phobius"/>
    </source>
</evidence>
<keyword evidence="2" id="KW-0812">Transmembrane</keyword>